<dbReference type="GO" id="GO:0009277">
    <property type="term" value="C:fungal-type cell wall"/>
    <property type="evidence" value="ECO:0007669"/>
    <property type="project" value="TreeGrafter"/>
</dbReference>
<evidence type="ECO:0000256" key="10">
    <source>
        <dbReference type="ARBA" id="ARBA00023180"/>
    </source>
</evidence>
<keyword evidence="5" id="KW-0328">Glycosyltransferase</keyword>
<sequence>MHRIRSLISTISLVPLVAAQTYTSCNPLKSTSCPADEGLSSSSLTSDFTSSSLPAKWNITAGSSLIDYGSGGTTFTIKESGDAPTIETEFYVFFGVISVFLKSAPGTGIVSSVVLESDDLDEIDWEWIGGDDSKVQTNYFGKGNTTTYNRELWVAAADCQTTAHNYTVNWQSDKTEWYVDGTLTRTLNYADAVDGTNYPQTPMRVKVGIWAGGDTSLNSEGTVEWAGGATNFSQGPFTMTLEKVVIVNQNPASSYTYGDESGSYTSIKIDGANSTTDTVSTARAAGNSTTSASNASGTAVASSASSSTAAITTTSAGSGFVVEGMAKALFACVLGAAAFLI</sequence>
<evidence type="ECO:0000256" key="14">
    <source>
        <dbReference type="ARBA" id="ARBA00038074"/>
    </source>
</evidence>
<dbReference type="GO" id="GO:0008843">
    <property type="term" value="F:endochitinase activity"/>
    <property type="evidence" value="ECO:0007669"/>
    <property type="project" value="UniProtKB-EC"/>
</dbReference>
<dbReference type="PIRSF" id="PIRSF037299">
    <property type="entry name" value="Glycosidase_CRH1_prd"/>
    <property type="match status" value="1"/>
</dbReference>
<dbReference type="OrthoDB" id="4781at2759"/>
<name>A0A0D2B4C7_9PEZI</name>
<dbReference type="GO" id="GO:0016757">
    <property type="term" value="F:glycosyltransferase activity"/>
    <property type="evidence" value="ECO:0007669"/>
    <property type="project" value="UniProtKB-KW"/>
</dbReference>
<dbReference type="GO" id="GO:0005975">
    <property type="term" value="P:carbohydrate metabolic process"/>
    <property type="evidence" value="ECO:0007669"/>
    <property type="project" value="InterPro"/>
</dbReference>
<feature type="signal peptide" evidence="17">
    <location>
        <begin position="1"/>
        <end position="19"/>
    </location>
</feature>
<dbReference type="VEuPathDB" id="FungiDB:PV09_03245"/>
<dbReference type="InterPro" id="IPR050546">
    <property type="entry name" value="Glycosyl_Hydrlase_16"/>
</dbReference>
<evidence type="ECO:0000256" key="17">
    <source>
        <dbReference type="SAM" id="SignalP"/>
    </source>
</evidence>
<keyword evidence="10" id="KW-0325">Glycoprotein</keyword>
<evidence type="ECO:0000256" key="7">
    <source>
        <dbReference type="ARBA" id="ARBA00022729"/>
    </source>
</evidence>
<evidence type="ECO:0000256" key="2">
    <source>
        <dbReference type="ARBA" id="ARBA00004589"/>
    </source>
</evidence>
<keyword evidence="20" id="KW-1185">Reference proteome</keyword>
<dbReference type="CDD" id="cd02183">
    <property type="entry name" value="GH16_fungal_CRH1_transglycosylase"/>
    <property type="match status" value="1"/>
</dbReference>
<evidence type="ECO:0000256" key="15">
    <source>
        <dbReference type="PIRSR" id="PIRSR037299-1"/>
    </source>
</evidence>
<keyword evidence="9" id="KW-0472">Membrane</keyword>
<evidence type="ECO:0000256" key="11">
    <source>
        <dbReference type="ARBA" id="ARBA00023288"/>
    </source>
</evidence>
<organism evidence="19 20">
    <name type="scientific">Verruconis gallopava</name>
    <dbReference type="NCBI Taxonomy" id="253628"/>
    <lineage>
        <taxon>Eukaryota</taxon>
        <taxon>Fungi</taxon>
        <taxon>Dikarya</taxon>
        <taxon>Ascomycota</taxon>
        <taxon>Pezizomycotina</taxon>
        <taxon>Dothideomycetes</taxon>
        <taxon>Pleosporomycetidae</taxon>
        <taxon>Venturiales</taxon>
        <taxon>Sympoventuriaceae</taxon>
        <taxon>Verruconis</taxon>
    </lineage>
</organism>
<evidence type="ECO:0000256" key="5">
    <source>
        <dbReference type="ARBA" id="ARBA00022676"/>
    </source>
</evidence>
<protein>
    <recommendedName>
        <fullName evidence="3">chitinase</fullName>
        <ecNumber evidence="3">3.2.1.14</ecNumber>
    </recommendedName>
</protein>
<dbReference type="STRING" id="253628.A0A0D2B4C7"/>
<dbReference type="InParanoid" id="A0A0D2B4C7"/>
<dbReference type="PROSITE" id="PS51762">
    <property type="entry name" value="GH16_2"/>
    <property type="match status" value="1"/>
</dbReference>
<comment type="similarity">
    <text evidence="14">Belongs to the glycosyl hydrolase 16 family. CRH1 subfamily.</text>
</comment>
<keyword evidence="16" id="KW-1015">Disulfide bond</keyword>
<gene>
    <name evidence="19" type="ORF">PV09_03245</name>
</gene>
<keyword evidence="12" id="KW-0326">Glycosidase</keyword>
<evidence type="ECO:0000259" key="18">
    <source>
        <dbReference type="PROSITE" id="PS51762"/>
    </source>
</evidence>
<dbReference type="Proteomes" id="UP000053259">
    <property type="component" value="Unassembled WGS sequence"/>
</dbReference>
<dbReference type="GO" id="GO:0031505">
    <property type="term" value="P:fungal-type cell wall organization"/>
    <property type="evidence" value="ECO:0007669"/>
    <property type="project" value="TreeGrafter"/>
</dbReference>
<comment type="subcellular location">
    <subcellularLocation>
        <location evidence="2">Membrane</location>
        <topology evidence="2">Lipid-anchor</topology>
        <topology evidence="2">GPI-anchor</topology>
    </subcellularLocation>
</comment>
<reference evidence="19 20" key="1">
    <citation type="submission" date="2015-01" db="EMBL/GenBank/DDBJ databases">
        <title>The Genome Sequence of Ochroconis gallopava CBS43764.</title>
        <authorList>
            <consortium name="The Broad Institute Genomics Platform"/>
            <person name="Cuomo C."/>
            <person name="de Hoog S."/>
            <person name="Gorbushina A."/>
            <person name="Stielow B."/>
            <person name="Teixiera M."/>
            <person name="Abouelleil A."/>
            <person name="Chapman S.B."/>
            <person name="Priest M."/>
            <person name="Young S.K."/>
            <person name="Wortman J."/>
            <person name="Nusbaum C."/>
            <person name="Birren B."/>
        </authorList>
    </citation>
    <scope>NUCLEOTIDE SEQUENCE [LARGE SCALE GENOMIC DNA]</scope>
    <source>
        <strain evidence="19 20">CBS 43764</strain>
    </source>
</reference>
<comment type="catalytic activity">
    <reaction evidence="1">
        <text>Random endo-hydrolysis of N-acetyl-beta-D-glucosaminide (1-&gt;4)-beta-linkages in chitin and chitodextrins.</text>
        <dbReference type="EC" id="3.2.1.14"/>
    </reaction>
</comment>
<dbReference type="InterPro" id="IPR013320">
    <property type="entry name" value="ConA-like_dom_sf"/>
</dbReference>
<feature type="active site" description="Proton donor" evidence="15">
    <location>
        <position position="126"/>
    </location>
</feature>
<proteinExistence type="inferred from homology"/>
<dbReference type="RefSeq" id="XP_016215943.1">
    <property type="nucleotide sequence ID" value="XM_016356420.1"/>
</dbReference>
<dbReference type="GO" id="GO:0098552">
    <property type="term" value="C:side of membrane"/>
    <property type="evidence" value="ECO:0007669"/>
    <property type="project" value="UniProtKB-KW"/>
</dbReference>
<dbReference type="EMBL" id="KN847536">
    <property type="protein sequence ID" value="KIW06074.1"/>
    <property type="molecule type" value="Genomic_DNA"/>
</dbReference>
<dbReference type="HOGENOM" id="CLU_027506_3_0_1"/>
<keyword evidence="6" id="KW-0808">Transferase</keyword>
<dbReference type="AlphaFoldDB" id="A0A0D2B4C7"/>
<evidence type="ECO:0000313" key="20">
    <source>
        <dbReference type="Proteomes" id="UP000053259"/>
    </source>
</evidence>
<evidence type="ECO:0000256" key="1">
    <source>
        <dbReference type="ARBA" id="ARBA00000822"/>
    </source>
</evidence>
<evidence type="ECO:0000313" key="19">
    <source>
        <dbReference type="EMBL" id="KIW06074.1"/>
    </source>
</evidence>
<feature type="disulfide bond" evidence="16">
    <location>
        <begin position="25"/>
        <end position="33"/>
    </location>
</feature>
<dbReference type="PANTHER" id="PTHR10963:SF27">
    <property type="entry name" value="GLYCOSIDASE-RELATED"/>
    <property type="match status" value="1"/>
</dbReference>
<evidence type="ECO:0000256" key="6">
    <source>
        <dbReference type="ARBA" id="ARBA00022679"/>
    </source>
</evidence>
<dbReference type="InterPro" id="IPR017168">
    <property type="entry name" value="CHR-like"/>
</dbReference>
<keyword evidence="8" id="KW-0378">Hydrolase</keyword>
<feature type="active site" description="Nucleophile" evidence="15">
    <location>
        <position position="122"/>
    </location>
</feature>
<feature type="domain" description="GH16" evidence="18">
    <location>
        <begin position="46"/>
        <end position="234"/>
    </location>
</feature>
<evidence type="ECO:0000256" key="4">
    <source>
        <dbReference type="ARBA" id="ARBA00022622"/>
    </source>
</evidence>
<dbReference type="PANTHER" id="PTHR10963">
    <property type="entry name" value="GLYCOSYL HYDROLASE-RELATED"/>
    <property type="match status" value="1"/>
</dbReference>
<keyword evidence="13" id="KW-0961">Cell wall biogenesis/degradation</keyword>
<dbReference type="GeneID" id="27311218"/>
<evidence type="ECO:0000256" key="13">
    <source>
        <dbReference type="ARBA" id="ARBA00023316"/>
    </source>
</evidence>
<evidence type="ECO:0000256" key="12">
    <source>
        <dbReference type="ARBA" id="ARBA00023295"/>
    </source>
</evidence>
<dbReference type="Gene3D" id="2.60.120.200">
    <property type="match status" value="1"/>
</dbReference>
<feature type="chain" id="PRO_5002254196" description="chitinase" evidence="17">
    <location>
        <begin position="20"/>
        <end position="341"/>
    </location>
</feature>
<dbReference type="Pfam" id="PF00722">
    <property type="entry name" value="Glyco_hydro_16"/>
    <property type="match status" value="1"/>
</dbReference>
<evidence type="ECO:0000256" key="3">
    <source>
        <dbReference type="ARBA" id="ARBA00012729"/>
    </source>
</evidence>
<keyword evidence="11" id="KW-0449">Lipoprotein</keyword>
<keyword evidence="7 17" id="KW-0732">Signal</keyword>
<evidence type="ECO:0000256" key="16">
    <source>
        <dbReference type="PIRSR" id="PIRSR037299-2"/>
    </source>
</evidence>
<evidence type="ECO:0000256" key="8">
    <source>
        <dbReference type="ARBA" id="ARBA00022801"/>
    </source>
</evidence>
<dbReference type="InterPro" id="IPR000757">
    <property type="entry name" value="Beta-glucanase-like"/>
</dbReference>
<dbReference type="EC" id="3.2.1.14" evidence="3"/>
<accession>A0A0D2B4C7</accession>
<dbReference type="SUPFAM" id="SSF49899">
    <property type="entry name" value="Concanavalin A-like lectins/glucanases"/>
    <property type="match status" value="1"/>
</dbReference>
<keyword evidence="4" id="KW-0336">GPI-anchor</keyword>
<evidence type="ECO:0000256" key="9">
    <source>
        <dbReference type="ARBA" id="ARBA00023136"/>
    </source>
</evidence>